<dbReference type="RefSeq" id="WP_116172253.1">
    <property type="nucleotide sequence ID" value="NZ_CP144375.1"/>
</dbReference>
<comment type="caution">
    <text evidence="1">The sequence shown here is derived from an EMBL/GenBank/DDBJ whole genome shotgun (WGS) entry which is preliminary data.</text>
</comment>
<dbReference type="EMBL" id="QUNO01000001">
    <property type="protein sequence ID" value="REH55304.1"/>
    <property type="molecule type" value="Genomic_DNA"/>
</dbReference>
<dbReference type="Pfam" id="PF10698">
    <property type="entry name" value="DUF2505"/>
    <property type="match status" value="1"/>
</dbReference>
<evidence type="ECO:0000313" key="1">
    <source>
        <dbReference type="EMBL" id="REH55304.1"/>
    </source>
</evidence>
<dbReference type="OrthoDB" id="5178774at2"/>
<gene>
    <name evidence="1" type="ORF">BCF44_101324</name>
</gene>
<reference evidence="1 2" key="1">
    <citation type="submission" date="2018-08" db="EMBL/GenBank/DDBJ databases">
        <title>Genomic Encyclopedia of Archaeal and Bacterial Type Strains, Phase II (KMG-II): from individual species to whole genera.</title>
        <authorList>
            <person name="Goeker M."/>
        </authorList>
    </citation>
    <scope>NUCLEOTIDE SEQUENCE [LARGE SCALE GENOMIC DNA]</scope>
    <source>
        <strain evidence="1 2">DSM 45791</strain>
    </source>
</reference>
<accession>A0A3E0I986</accession>
<protein>
    <submittedName>
        <fullName evidence="1">Uncharacterized protein DUF2505</fullName>
    </submittedName>
</protein>
<sequence length="169" mass="18618">MARRIEHQATTRWTADQVHTTLVDPTYLRDRLSKLGGTDATLLEHQVDGEKVHLRLRHGVPASELPSAVRAFLKGDLVIERTEDWDRNGDGGWLGRVQAGIPGVPGHIKGAMRLSDEAAGGSTMLMRGEVAVNIPFVGGKVEEIVSGQIVKLLTREFEHTTEWLAKHES</sequence>
<proteinExistence type="predicted"/>
<dbReference type="Proteomes" id="UP000256269">
    <property type="component" value="Unassembled WGS sequence"/>
</dbReference>
<dbReference type="AlphaFoldDB" id="A0A3E0I986"/>
<organism evidence="1 2">
    <name type="scientific">Kutzneria buriramensis</name>
    <dbReference type="NCBI Taxonomy" id="1045776"/>
    <lineage>
        <taxon>Bacteria</taxon>
        <taxon>Bacillati</taxon>
        <taxon>Actinomycetota</taxon>
        <taxon>Actinomycetes</taxon>
        <taxon>Pseudonocardiales</taxon>
        <taxon>Pseudonocardiaceae</taxon>
        <taxon>Kutzneria</taxon>
    </lineage>
</organism>
<evidence type="ECO:0000313" key="2">
    <source>
        <dbReference type="Proteomes" id="UP000256269"/>
    </source>
</evidence>
<dbReference type="InterPro" id="IPR019639">
    <property type="entry name" value="DUF2505"/>
</dbReference>
<name>A0A3E0I986_9PSEU</name>
<keyword evidence="2" id="KW-1185">Reference proteome</keyword>